<dbReference type="GO" id="GO:0020037">
    <property type="term" value="F:heme binding"/>
    <property type="evidence" value="ECO:0007669"/>
    <property type="project" value="InterPro"/>
</dbReference>
<dbReference type="Proteomes" id="UP001283361">
    <property type="component" value="Unassembled WGS sequence"/>
</dbReference>
<dbReference type="PANTHER" id="PTHR45655:SF13">
    <property type="entry name" value="SOLUBLE GUANYLATE CYCLASE GCY-32-RELATED"/>
    <property type="match status" value="1"/>
</dbReference>
<organism evidence="2 3">
    <name type="scientific">Elysia crispata</name>
    <name type="common">lettuce slug</name>
    <dbReference type="NCBI Taxonomy" id="231223"/>
    <lineage>
        <taxon>Eukaryota</taxon>
        <taxon>Metazoa</taxon>
        <taxon>Spiralia</taxon>
        <taxon>Lophotrochozoa</taxon>
        <taxon>Mollusca</taxon>
        <taxon>Gastropoda</taxon>
        <taxon>Heterobranchia</taxon>
        <taxon>Euthyneura</taxon>
        <taxon>Panpulmonata</taxon>
        <taxon>Sacoglossa</taxon>
        <taxon>Placobranchoidea</taxon>
        <taxon>Plakobranchidae</taxon>
        <taxon>Elysia</taxon>
    </lineage>
</organism>
<sequence>MEYQNYERKSSSGDLGSLSDPNSQVAVVVVNLSREHILEVFGDYFLVYCLRHGYDDMLRTLGNDMAGFLQSLDSLHSLLALTYDNMSAPSFSMLSKAMVAFTTQPTFPGHRGDSLWYILQTIYEIATRVFRDSRDDLLLEIRLVSEPGYESIRLLKSGKPSSPTITWGDVEPSANNGLSIGIPRVLFSISLILKMPESLFYLYEPMSTNLI</sequence>
<evidence type="ECO:0000313" key="2">
    <source>
        <dbReference type="EMBL" id="KAK3747302.1"/>
    </source>
</evidence>
<name>A0AAE0YJM2_9GAST</name>
<protein>
    <recommendedName>
        <fullName evidence="1">Heme NO-binding domain-containing protein</fullName>
    </recommendedName>
</protein>
<dbReference type="GO" id="GO:0070482">
    <property type="term" value="P:response to oxygen levels"/>
    <property type="evidence" value="ECO:0007669"/>
    <property type="project" value="TreeGrafter"/>
</dbReference>
<dbReference type="AlphaFoldDB" id="A0AAE0YJM2"/>
<dbReference type="InterPro" id="IPR038158">
    <property type="entry name" value="H-NOX_domain_sf"/>
</dbReference>
<dbReference type="GO" id="GO:0008074">
    <property type="term" value="C:guanylate cyclase complex, soluble"/>
    <property type="evidence" value="ECO:0007669"/>
    <property type="project" value="TreeGrafter"/>
</dbReference>
<dbReference type="EMBL" id="JAWDGP010006095">
    <property type="protein sequence ID" value="KAK3747302.1"/>
    <property type="molecule type" value="Genomic_DNA"/>
</dbReference>
<comment type="caution">
    <text evidence="2">The sequence shown here is derived from an EMBL/GenBank/DDBJ whole genome shotgun (WGS) entry which is preliminary data.</text>
</comment>
<dbReference type="GO" id="GO:0019934">
    <property type="term" value="P:cGMP-mediated signaling"/>
    <property type="evidence" value="ECO:0007669"/>
    <property type="project" value="TreeGrafter"/>
</dbReference>
<dbReference type="InterPro" id="IPR024096">
    <property type="entry name" value="NO_sig/Golgi_transp_ligand-bd"/>
</dbReference>
<dbReference type="Pfam" id="PF07700">
    <property type="entry name" value="HNOB"/>
    <property type="match status" value="1"/>
</dbReference>
<dbReference type="PANTHER" id="PTHR45655">
    <property type="entry name" value="GUANYLATE CYCLASE SOLUBLE SUBUNIT BETA-2"/>
    <property type="match status" value="1"/>
</dbReference>
<dbReference type="GO" id="GO:0004383">
    <property type="term" value="F:guanylate cyclase activity"/>
    <property type="evidence" value="ECO:0007669"/>
    <property type="project" value="TreeGrafter"/>
</dbReference>
<keyword evidence="3" id="KW-1185">Reference proteome</keyword>
<feature type="domain" description="Heme NO-binding" evidence="1">
    <location>
        <begin position="26"/>
        <end position="94"/>
    </location>
</feature>
<evidence type="ECO:0000259" key="1">
    <source>
        <dbReference type="Pfam" id="PF07700"/>
    </source>
</evidence>
<gene>
    <name evidence="2" type="ORF">RRG08_019962</name>
</gene>
<proteinExistence type="predicted"/>
<evidence type="ECO:0000313" key="3">
    <source>
        <dbReference type="Proteomes" id="UP001283361"/>
    </source>
</evidence>
<accession>A0AAE0YJM2</accession>
<dbReference type="InterPro" id="IPR011644">
    <property type="entry name" value="Heme_NO-bd"/>
</dbReference>
<reference evidence="2" key="1">
    <citation type="journal article" date="2023" name="G3 (Bethesda)">
        <title>A reference genome for the long-term kleptoplast-retaining sea slug Elysia crispata morphotype clarki.</title>
        <authorList>
            <person name="Eastman K.E."/>
            <person name="Pendleton A.L."/>
            <person name="Shaikh M.A."/>
            <person name="Suttiyut T."/>
            <person name="Ogas R."/>
            <person name="Tomko P."/>
            <person name="Gavelis G."/>
            <person name="Widhalm J.R."/>
            <person name="Wisecaver J.H."/>
        </authorList>
    </citation>
    <scope>NUCLEOTIDE SEQUENCE</scope>
    <source>
        <strain evidence="2">ECLA1</strain>
    </source>
</reference>
<dbReference type="SUPFAM" id="SSF111126">
    <property type="entry name" value="Ligand-binding domain in the NO signalling and Golgi transport"/>
    <property type="match status" value="1"/>
</dbReference>
<dbReference type="Gene3D" id="3.90.1520.10">
    <property type="entry name" value="H-NOX domain"/>
    <property type="match status" value="1"/>
</dbReference>